<sequence>MKREASMDLLKSLAAQADAVEQSWSLSAGEVERRVLLFFNASDEAALHLAKAAHALGVPETLLVDWTRALPGCDAVGLAVRDDLKSVRLYTQYWNAVVQKVRGGADGPMLLYAGFKALPDSTIRLDRYIVLPGAARSEFMPQITDAMMDMGIDATLVEQAFTPLTPEACIFTRTEDVPGERRSWLATVRRAELKRDDVAAMLEPLARDSARSEIAAAAARRDLLHVAGGEDRTKGRFTSLYFDAGGVIPREFFKE</sequence>
<proteinExistence type="predicted"/>
<evidence type="ECO:0000313" key="2">
    <source>
        <dbReference type="Proteomes" id="UP001607157"/>
    </source>
</evidence>
<dbReference type="EMBL" id="JBIHMM010000001">
    <property type="protein sequence ID" value="MFH0253656.1"/>
    <property type="molecule type" value="Genomic_DNA"/>
</dbReference>
<reference evidence="1 2" key="1">
    <citation type="submission" date="2024-10" db="EMBL/GenBank/DDBJ databases">
        <authorList>
            <person name="Yang X.-N."/>
        </authorList>
    </citation>
    <scope>NUCLEOTIDE SEQUENCE [LARGE SCALE GENOMIC DNA]</scope>
    <source>
        <strain evidence="1 2">CAU 1059</strain>
    </source>
</reference>
<organism evidence="1 2">
    <name type="scientific">Roseovarius aquimarinus</name>
    <dbReference type="NCBI Taxonomy" id="1229156"/>
    <lineage>
        <taxon>Bacteria</taxon>
        <taxon>Pseudomonadati</taxon>
        <taxon>Pseudomonadota</taxon>
        <taxon>Alphaproteobacteria</taxon>
        <taxon>Rhodobacterales</taxon>
        <taxon>Roseobacteraceae</taxon>
        <taxon>Roseovarius</taxon>
    </lineage>
</organism>
<gene>
    <name evidence="1" type="ORF">ACGRVM_07115</name>
</gene>
<accession>A0ABW7I7D1</accession>
<comment type="caution">
    <text evidence="1">The sequence shown here is derived from an EMBL/GenBank/DDBJ whole genome shotgun (WGS) entry which is preliminary data.</text>
</comment>
<evidence type="ECO:0000313" key="1">
    <source>
        <dbReference type="EMBL" id="MFH0253656.1"/>
    </source>
</evidence>
<dbReference type="Proteomes" id="UP001607157">
    <property type="component" value="Unassembled WGS sequence"/>
</dbReference>
<keyword evidence="2" id="KW-1185">Reference proteome</keyword>
<dbReference type="RefSeq" id="WP_377172719.1">
    <property type="nucleotide sequence ID" value="NZ_JBHTJC010000005.1"/>
</dbReference>
<name>A0ABW7I7D1_9RHOB</name>
<protein>
    <submittedName>
        <fullName evidence="1">Uncharacterized protein</fullName>
    </submittedName>
</protein>